<gene>
    <name evidence="3" type="ORF">SAMN04490355_105325</name>
</gene>
<keyword evidence="1" id="KW-0812">Transmembrane</keyword>
<keyword evidence="1" id="KW-0472">Membrane</keyword>
<dbReference type="Proteomes" id="UP000199520">
    <property type="component" value="Unassembled WGS sequence"/>
</dbReference>
<feature type="transmembrane region" description="Helical" evidence="1">
    <location>
        <begin position="116"/>
        <end position="134"/>
    </location>
</feature>
<protein>
    <submittedName>
        <fullName evidence="3">Tripartite tricarboxylate transporter TctB family protein</fullName>
    </submittedName>
</protein>
<dbReference type="STRING" id="1123291.SAMN04490355_105325"/>
<keyword evidence="1" id="KW-1133">Transmembrane helix</keyword>
<dbReference type="AlphaFoldDB" id="A0A1I4NWI4"/>
<name>A0A1I4NWI4_9FIRM</name>
<sequence length="139" mass="15878">MLEKMISLLFLIGSLTYLYWAQEFTFGTLGSPKSGFLPNLAGILALILSITVIFRQFQYKKSANKDAVDWTKFLFILIGLVFYLMILSIVGYFVATFIFLFYLFKVADTAGWRFPLVVSFCSSAAFHLLFTYYLKVALP</sequence>
<dbReference type="InterPro" id="IPR009936">
    <property type="entry name" value="DUF1468"/>
</dbReference>
<evidence type="ECO:0000259" key="2">
    <source>
        <dbReference type="Pfam" id="PF07331"/>
    </source>
</evidence>
<dbReference type="RefSeq" id="WP_090942468.1">
    <property type="nucleotide sequence ID" value="NZ_FOTS01000053.1"/>
</dbReference>
<feature type="domain" description="DUF1468" evidence="2">
    <location>
        <begin position="7"/>
        <end position="139"/>
    </location>
</feature>
<proteinExistence type="predicted"/>
<organism evidence="3 4">
    <name type="scientific">Pelosinus propionicus DSM 13327</name>
    <dbReference type="NCBI Taxonomy" id="1123291"/>
    <lineage>
        <taxon>Bacteria</taxon>
        <taxon>Bacillati</taxon>
        <taxon>Bacillota</taxon>
        <taxon>Negativicutes</taxon>
        <taxon>Selenomonadales</taxon>
        <taxon>Sporomusaceae</taxon>
        <taxon>Pelosinus</taxon>
    </lineage>
</organism>
<reference evidence="4" key="1">
    <citation type="submission" date="2016-10" db="EMBL/GenBank/DDBJ databases">
        <authorList>
            <person name="Varghese N."/>
            <person name="Submissions S."/>
        </authorList>
    </citation>
    <scope>NUCLEOTIDE SEQUENCE [LARGE SCALE GENOMIC DNA]</scope>
    <source>
        <strain evidence="4">DSM 13327</strain>
    </source>
</reference>
<dbReference type="OrthoDB" id="1683461at2"/>
<evidence type="ECO:0000313" key="3">
    <source>
        <dbReference type="EMBL" id="SFM19657.1"/>
    </source>
</evidence>
<accession>A0A1I4NWI4</accession>
<evidence type="ECO:0000256" key="1">
    <source>
        <dbReference type="SAM" id="Phobius"/>
    </source>
</evidence>
<feature type="transmembrane region" description="Helical" evidence="1">
    <location>
        <begin position="34"/>
        <end position="54"/>
    </location>
</feature>
<dbReference type="EMBL" id="FOTS01000053">
    <property type="protein sequence ID" value="SFM19657.1"/>
    <property type="molecule type" value="Genomic_DNA"/>
</dbReference>
<keyword evidence="4" id="KW-1185">Reference proteome</keyword>
<evidence type="ECO:0000313" key="4">
    <source>
        <dbReference type="Proteomes" id="UP000199520"/>
    </source>
</evidence>
<dbReference type="Pfam" id="PF07331">
    <property type="entry name" value="TctB"/>
    <property type="match status" value="1"/>
</dbReference>
<feature type="transmembrane region" description="Helical" evidence="1">
    <location>
        <begin position="74"/>
        <end position="104"/>
    </location>
</feature>